<dbReference type="AlphaFoldDB" id="A0A1M5AWR4"/>
<name>A0A1M5AWR4_9FLAO</name>
<reference evidence="3" key="1">
    <citation type="submission" date="2016-11" db="EMBL/GenBank/DDBJ databases">
        <authorList>
            <person name="Varghese N."/>
            <person name="Submissions S."/>
        </authorList>
    </citation>
    <scope>NUCLEOTIDE SEQUENCE [LARGE SCALE GENOMIC DNA]</scope>
    <source>
        <strain evidence="3">DSM 26898</strain>
    </source>
</reference>
<organism evidence="2 3">
    <name type="scientific">Chryseobacterium takakiae</name>
    <dbReference type="NCBI Taxonomy" id="1302685"/>
    <lineage>
        <taxon>Bacteria</taxon>
        <taxon>Pseudomonadati</taxon>
        <taxon>Bacteroidota</taxon>
        <taxon>Flavobacteriia</taxon>
        <taxon>Flavobacteriales</taxon>
        <taxon>Weeksellaceae</taxon>
        <taxon>Chryseobacterium group</taxon>
        <taxon>Chryseobacterium</taxon>
    </lineage>
</organism>
<keyword evidence="1" id="KW-0472">Membrane</keyword>
<sequence length="50" mass="5737">MKDFIKQFKPHPVVIVGTLLVLAAVIMYSVTLKKRVEVQIPNYFIFKASD</sequence>
<keyword evidence="1" id="KW-1133">Transmembrane helix</keyword>
<keyword evidence="3" id="KW-1185">Reference proteome</keyword>
<dbReference type="EMBL" id="FQVO01000015">
    <property type="protein sequence ID" value="SHF34714.1"/>
    <property type="molecule type" value="Genomic_DNA"/>
</dbReference>
<dbReference type="Proteomes" id="UP000184236">
    <property type="component" value="Unassembled WGS sequence"/>
</dbReference>
<evidence type="ECO:0000313" key="2">
    <source>
        <dbReference type="EMBL" id="SHF34714.1"/>
    </source>
</evidence>
<evidence type="ECO:0000313" key="3">
    <source>
        <dbReference type="Proteomes" id="UP000184236"/>
    </source>
</evidence>
<feature type="transmembrane region" description="Helical" evidence="1">
    <location>
        <begin position="12"/>
        <end position="30"/>
    </location>
</feature>
<protein>
    <submittedName>
        <fullName evidence="2">Uncharacterized protein</fullName>
    </submittedName>
</protein>
<keyword evidence="1" id="KW-0812">Transmembrane</keyword>
<gene>
    <name evidence="2" type="ORF">SAMN05444408_11572</name>
</gene>
<proteinExistence type="predicted"/>
<accession>A0A1M5AWR4</accession>
<evidence type="ECO:0000256" key="1">
    <source>
        <dbReference type="SAM" id="Phobius"/>
    </source>
</evidence>